<protein>
    <submittedName>
        <fullName evidence="2">S24 family peptidase</fullName>
    </submittedName>
</protein>
<dbReference type="CDD" id="cd06529">
    <property type="entry name" value="S24_LexA-like"/>
    <property type="match status" value="1"/>
</dbReference>
<dbReference type="Pfam" id="PF00717">
    <property type="entry name" value="Peptidase_S24"/>
    <property type="match status" value="1"/>
</dbReference>
<dbReference type="EMBL" id="JAIMFO010000001">
    <property type="protein sequence ID" value="MBY4796766.1"/>
    <property type="molecule type" value="Genomic_DNA"/>
</dbReference>
<evidence type="ECO:0000259" key="1">
    <source>
        <dbReference type="Pfam" id="PF00717"/>
    </source>
</evidence>
<keyword evidence="3" id="KW-1185">Reference proteome</keyword>
<dbReference type="PANTHER" id="PTHR33516">
    <property type="entry name" value="LEXA REPRESSOR"/>
    <property type="match status" value="1"/>
</dbReference>
<gene>
    <name evidence="2" type="ORF">K6V98_00060</name>
</gene>
<dbReference type="RefSeq" id="WP_222198495.1">
    <property type="nucleotide sequence ID" value="NZ_JAIMFO010000001.1"/>
</dbReference>
<organism evidence="2 3">
    <name type="scientific">Collinsella ureilytica</name>
    <dbReference type="NCBI Taxonomy" id="2869515"/>
    <lineage>
        <taxon>Bacteria</taxon>
        <taxon>Bacillati</taxon>
        <taxon>Actinomycetota</taxon>
        <taxon>Coriobacteriia</taxon>
        <taxon>Coriobacteriales</taxon>
        <taxon>Coriobacteriaceae</taxon>
        <taxon>Collinsella</taxon>
    </lineage>
</organism>
<dbReference type="InterPro" id="IPR036286">
    <property type="entry name" value="LexA/Signal_pep-like_sf"/>
</dbReference>
<comment type="caution">
    <text evidence="2">The sequence shown here is derived from an EMBL/GenBank/DDBJ whole genome shotgun (WGS) entry which is preliminary data.</text>
</comment>
<reference evidence="2 3" key="1">
    <citation type="submission" date="2021-08" db="EMBL/GenBank/DDBJ databases">
        <title>Collinsella faecalis sp. nov. isolated from swine faeces.</title>
        <authorList>
            <person name="Oh B.S."/>
            <person name="Lee J.H."/>
        </authorList>
    </citation>
    <scope>NUCLEOTIDE SEQUENCE [LARGE SCALE GENOMIC DNA]</scope>
    <source>
        <strain evidence="2 3">AGMB00827</strain>
    </source>
</reference>
<dbReference type="SUPFAM" id="SSF51306">
    <property type="entry name" value="LexA/Signal peptidase"/>
    <property type="match status" value="1"/>
</dbReference>
<dbReference type="Proteomes" id="UP000700908">
    <property type="component" value="Unassembled WGS sequence"/>
</dbReference>
<sequence length="215" mass="24186">MGRVEDEIRDMINFQFGSVPRFAQEIGLPAQTVYSALRKGLSGASVATVMPIVAKLGLDPVWIVKNQLRERDEDESKNFTYVPLYGSIAAGSPIEMIEVDDHHPIPNAVFNAYPRAFLLEVNGESMNRVIPNGSYVLVDPCVDVDRDMEPYAVCVNGYDATIKRVRKLENGFELVPDSIDPTFRPKIYDYGVEGTDEITIIGRVVWYCIPFDWSF</sequence>
<name>A0ABS7MHB3_9ACTN</name>
<proteinExistence type="predicted"/>
<dbReference type="InterPro" id="IPR039418">
    <property type="entry name" value="LexA-like"/>
</dbReference>
<evidence type="ECO:0000313" key="2">
    <source>
        <dbReference type="EMBL" id="MBY4796766.1"/>
    </source>
</evidence>
<accession>A0ABS7MHB3</accession>
<feature type="domain" description="Peptidase S24/S26A/S26B/S26C" evidence="1">
    <location>
        <begin position="83"/>
        <end position="205"/>
    </location>
</feature>
<dbReference type="Gene3D" id="2.10.109.10">
    <property type="entry name" value="Umud Fragment, subunit A"/>
    <property type="match status" value="1"/>
</dbReference>
<dbReference type="InterPro" id="IPR015927">
    <property type="entry name" value="Peptidase_S24_S26A/B/C"/>
</dbReference>
<evidence type="ECO:0000313" key="3">
    <source>
        <dbReference type="Proteomes" id="UP000700908"/>
    </source>
</evidence>
<dbReference type="InterPro" id="IPR050077">
    <property type="entry name" value="LexA_repressor"/>
</dbReference>
<dbReference type="PANTHER" id="PTHR33516:SF2">
    <property type="entry name" value="LEXA REPRESSOR-RELATED"/>
    <property type="match status" value="1"/>
</dbReference>